<evidence type="ECO:0000313" key="4">
    <source>
        <dbReference type="Proteomes" id="UP000219514"/>
    </source>
</evidence>
<dbReference type="InterPro" id="IPR036661">
    <property type="entry name" value="Luciferase-like_sf"/>
</dbReference>
<accession>A0A285EJ39</accession>
<protein>
    <submittedName>
        <fullName evidence="3">Probable F420-dependent oxidoreductase, Rv2161c family</fullName>
    </submittedName>
</protein>
<dbReference type="Gene3D" id="3.20.20.30">
    <property type="entry name" value="Luciferase-like domain"/>
    <property type="match status" value="1"/>
</dbReference>
<proteinExistence type="predicted"/>
<dbReference type="AlphaFoldDB" id="A0A285EJ39"/>
<dbReference type="Pfam" id="PF00296">
    <property type="entry name" value="Bac_luciferase"/>
    <property type="match status" value="1"/>
</dbReference>
<sequence>MRVVLALSSDQTAVAAEARAAEAAGYDGIACGEHLFFHSPHPNGFVALAAAAGATSTIRLLSALTVVPLYPAALAAKLATTLDRVSGGRFDLGVGVGGEHPPEFVAAGVDVAERGARADEALELFRALWAGGPVDFAGRFTTVPGLALDPGPVQPGGPPIWLGGRRPAAIRRAGRFADVWMPYMYTPEQLARSLGEVRQAAEAAGRDPATVRGAVFCWGGVDEDAARSRRQVVETVSAVYQQDFDPLADRYLLHGDPDRVAARVREYADAGAGTLVFSPVGQDAERRALVDLFTSAVLPAVRPAPRD</sequence>
<feature type="domain" description="Luciferase-like" evidence="2">
    <location>
        <begin position="13"/>
        <end position="272"/>
    </location>
</feature>
<evidence type="ECO:0000256" key="1">
    <source>
        <dbReference type="ARBA" id="ARBA00023002"/>
    </source>
</evidence>
<keyword evidence="1" id="KW-0560">Oxidoreductase</keyword>
<dbReference type="PANTHER" id="PTHR43244:SF1">
    <property type="entry name" value="5,10-METHYLENETETRAHYDROMETHANOPTERIN REDUCTASE"/>
    <property type="match status" value="1"/>
</dbReference>
<evidence type="ECO:0000313" key="3">
    <source>
        <dbReference type="EMBL" id="SNX99105.1"/>
    </source>
</evidence>
<dbReference type="RefSeq" id="WP_172442626.1">
    <property type="nucleotide sequence ID" value="NZ_JACHXB010000002.1"/>
</dbReference>
<dbReference type="InterPro" id="IPR019921">
    <property type="entry name" value="Lucif-like_OxRdtase_Rv2161c"/>
</dbReference>
<evidence type="ECO:0000259" key="2">
    <source>
        <dbReference type="Pfam" id="PF00296"/>
    </source>
</evidence>
<dbReference type="PANTHER" id="PTHR43244">
    <property type="match status" value="1"/>
</dbReference>
<dbReference type="GO" id="GO:0016705">
    <property type="term" value="F:oxidoreductase activity, acting on paired donors, with incorporation or reduction of molecular oxygen"/>
    <property type="evidence" value="ECO:0007669"/>
    <property type="project" value="InterPro"/>
</dbReference>
<name>A0A285EJ39_9ACTN</name>
<dbReference type="NCBIfam" id="TIGR03619">
    <property type="entry name" value="F420_Rv2161c"/>
    <property type="match status" value="1"/>
</dbReference>
<dbReference type="Proteomes" id="UP000219514">
    <property type="component" value="Unassembled WGS sequence"/>
</dbReference>
<dbReference type="InterPro" id="IPR011251">
    <property type="entry name" value="Luciferase-like_dom"/>
</dbReference>
<dbReference type="SUPFAM" id="SSF51679">
    <property type="entry name" value="Bacterial luciferase-like"/>
    <property type="match status" value="1"/>
</dbReference>
<organism evidence="3 4">
    <name type="scientific">Geodermatophilus sabuli</name>
    <dbReference type="NCBI Taxonomy" id="1564158"/>
    <lineage>
        <taxon>Bacteria</taxon>
        <taxon>Bacillati</taxon>
        <taxon>Actinomycetota</taxon>
        <taxon>Actinomycetes</taxon>
        <taxon>Geodermatophilales</taxon>
        <taxon>Geodermatophilaceae</taxon>
        <taxon>Geodermatophilus</taxon>
    </lineage>
</organism>
<gene>
    <name evidence="3" type="ORF">SAMN06893097_11465</name>
</gene>
<keyword evidence="4" id="KW-1185">Reference proteome</keyword>
<dbReference type="InterPro" id="IPR050564">
    <property type="entry name" value="F420-G6PD/mer"/>
</dbReference>
<dbReference type="EMBL" id="OBDO01000014">
    <property type="protein sequence ID" value="SNX99105.1"/>
    <property type="molecule type" value="Genomic_DNA"/>
</dbReference>
<reference evidence="3 4" key="1">
    <citation type="submission" date="2017-09" db="EMBL/GenBank/DDBJ databases">
        <authorList>
            <person name="Ehlers B."/>
            <person name="Leendertz F.H."/>
        </authorList>
    </citation>
    <scope>NUCLEOTIDE SEQUENCE [LARGE SCALE GENOMIC DNA]</scope>
    <source>
        <strain evidence="3 4">DSM 46844</strain>
    </source>
</reference>